<comment type="caution">
    <text evidence="2">The sequence shown here is derived from an EMBL/GenBank/DDBJ whole genome shotgun (WGS) entry which is preliminary data.</text>
</comment>
<sequence length="101" mass="11736">MIHAPPMPRRLQLEHQNHSGSRIQRQPTCLTQLRNKSFASKVENVSEIQPLFVVRNMLRHDPRSSHARQVQLEHQNHSGSRTDVFDSHAQQVSCLFISEDF</sequence>
<gene>
    <name evidence="2" type="ORF">G2W53_033633</name>
</gene>
<proteinExistence type="predicted"/>
<keyword evidence="3" id="KW-1185">Reference proteome</keyword>
<evidence type="ECO:0000256" key="1">
    <source>
        <dbReference type="SAM" id="MobiDB-lite"/>
    </source>
</evidence>
<feature type="compositionally biased region" description="Polar residues" evidence="1">
    <location>
        <begin position="18"/>
        <end position="28"/>
    </location>
</feature>
<protein>
    <submittedName>
        <fullName evidence="2">Uncharacterized protein</fullName>
    </submittedName>
</protein>
<accession>A0A834T2J7</accession>
<organism evidence="2 3">
    <name type="scientific">Senna tora</name>
    <dbReference type="NCBI Taxonomy" id="362788"/>
    <lineage>
        <taxon>Eukaryota</taxon>
        <taxon>Viridiplantae</taxon>
        <taxon>Streptophyta</taxon>
        <taxon>Embryophyta</taxon>
        <taxon>Tracheophyta</taxon>
        <taxon>Spermatophyta</taxon>
        <taxon>Magnoliopsida</taxon>
        <taxon>eudicotyledons</taxon>
        <taxon>Gunneridae</taxon>
        <taxon>Pentapetalae</taxon>
        <taxon>rosids</taxon>
        <taxon>fabids</taxon>
        <taxon>Fabales</taxon>
        <taxon>Fabaceae</taxon>
        <taxon>Caesalpinioideae</taxon>
        <taxon>Cassia clade</taxon>
        <taxon>Senna</taxon>
    </lineage>
</organism>
<evidence type="ECO:0000313" key="3">
    <source>
        <dbReference type="Proteomes" id="UP000634136"/>
    </source>
</evidence>
<name>A0A834T2J7_9FABA</name>
<evidence type="ECO:0000313" key="2">
    <source>
        <dbReference type="EMBL" id="KAF7812657.1"/>
    </source>
</evidence>
<dbReference type="AlphaFoldDB" id="A0A834T2J7"/>
<dbReference type="EMBL" id="JAAIUW010000010">
    <property type="protein sequence ID" value="KAF7812657.1"/>
    <property type="molecule type" value="Genomic_DNA"/>
</dbReference>
<feature type="region of interest" description="Disordered" evidence="1">
    <location>
        <begin position="1"/>
        <end position="28"/>
    </location>
</feature>
<dbReference type="Proteomes" id="UP000634136">
    <property type="component" value="Unassembled WGS sequence"/>
</dbReference>
<reference evidence="2" key="1">
    <citation type="submission" date="2020-09" db="EMBL/GenBank/DDBJ databases">
        <title>Genome-Enabled Discovery of Anthraquinone Biosynthesis in Senna tora.</title>
        <authorList>
            <person name="Kang S.-H."/>
            <person name="Pandey R.P."/>
            <person name="Lee C.-M."/>
            <person name="Sim J.-S."/>
            <person name="Jeong J.-T."/>
            <person name="Choi B.-S."/>
            <person name="Jung M."/>
            <person name="Ginzburg D."/>
            <person name="Zhao K."/>
            <person name="Won S.Y."/>
            <person name="Oh T.-J."/>
            <person name="Yu Y."/>
            <person name="Kim N.-H."/>
            <person name="Lee O.R."/>
            <person name="Lee T.-H."/>
            <person name="Bashyal P."/>
            <person name="Kim T.-S."/>
            <person name="Lee W.-H."/>
            <person name="Kawkins C."/>
            <person name="Kim C.-K."/>
            <person name="Kim J.S."/>
            <person name="Ahn B.O."/>
            <person name="Rhee S.Y."/>
            <person name="Sohng J.K."/>
        </authorList>
    </citation>
    <scope>NUCLEOTIDE SEQUENCE</scope>
    <source>
        <tissue evidence="2">Leaf</tissue>
    </source>
</reference>